<proteinExistence type="predicted"/>
<evidence type="ECO:0000259" key="2">
    <source>
        <dbReference type="Pfam" id="PF08450"/>
    </source>
</evidence>
<keyword evidence="1" id="KW-0732">Signal</keyword>
<comment type="caution">
    <text evidence="3">The sequence shown here is derived from an EMBL/GenBank/DDBJ whole genome shotgun (WGS) entry which is preliminary data.</text>
</comment>
<organism evidence="3 4">
    <name type="scientific">Tolypocladium paradoxum</name>
    <dbReference type="NCBI Taxonomy" id="94208"/>
    <lineage>
        <taxon>Eukaryota</taxon>
        <taxon>Fungi</taxon>
        <taxon>Dikarya</taxon>
        <taxon>Ascomycota</taxon>
        <taxon>Pezizomycotina</taxon>
        <taxon>Sordariomycetes</taxon>
        <taxon>Hypocreomycetidae</taxon>
        <taxon>Hypocreales</taxon>
        <taxon>Ophiocordycipitaceae</taxon>
        <taxon>Tolypocladium</taxon>
    </lineage>
</organism>
<dbReference type="EMBL" id="PKSG01000656">
    <property type="protein sequence ID" value="POR33738.1"/>
    <property type="molecule type" value="Genomic_DNA"/>
</dbReference>
<feature type="chain" id="PRO_5015552632" description="SMP-30/Gluconolactonase/LRE-like region domain-containing protein" evidence="1">
    <location>
        <begin position="19"/>
        <end position="341"/>
    </location>
</feature>
<evidence type="ECO:0000313" key="4">
    <source>
        <dbReference type="Proteomes" id="UP000237481"/>
    </source>
</evidence>
<protein>
    <recommendedName>
        <fullName evidence="2">SMP-30/Gluconolactonase/LRE-like region domain-containing protein</fullName>
    </recommendedName>
</protein>
<dbReference type="STRING" id="94208.A0A2S4KU63"/>
<dbReference type="PANTHER" id="PTHR42060">
    <property type="entry name" value="NHL REPEAT-CONTAINING PROTEIN-RELATED"/>
    <property type="match status" value="1"/>
</dbReference>
<feature type="domain" description="SMP-30/Gluconolactonase/LRE-like region" evidence="2">
    <location>
        <begin position="169"/>
        <end position="313"/>
    </location>
</feature>
<keyword evidence="4" id="KW-1185">Reference proteome</keyword>
<evidence type="ECO:0000256" key="1">
    <source>
        <dbReference type="SAM" id="SignalP"/>
    </source>
</evidence>
<dbReference type="PANTHER" id="PTHR42060:SF1">
    <property type="entry name" value="NHL REPEAT-CONTAINING PROTEIN"/>
    <property type="match status" value="1"/>
</dbReference>
<dbReference type="OrthoDB" id="5233393at2759"/>
<dbReference type="Pfam" id="PF08450">
    <property type="entry name" value="SGL"/>
    <property type="match status" value="1"/>
</dbReference>
<dbReference type="AlphaFoldDB" id="A0A2S4KU63"/>
<dbReference type="InterPro" id="IPR052998">
    <property type="entry name" value="Hetero-Diels-Alderase-like"/>
</dbReference>
<accession>A0A2S4KU63</accession>
<evidence type="ECO:0000313" key="3">
    <source>
        <dbReference type="EMBL" id="POR33738.1"/>
    </source>
</evidence>
<feature type="signal peptide" evidence="1">
    <location>
        <begin position="1"/>
        <end position="18"/>
    </location>
</feature>
<dbReference type="Gene3D" id="2.120.10.30">
    <property type="entry name" value="TolB, C-terminal domain"/>
    <property type="match status" value="1"/>
</dbReference>
<sequence>MLSTLFIASAALLGAAAAAPAHHDGHTQTVFEFPNNSFIENLAVRSNGQILVTALTSRELVLVDPRRAGDSVLVHEFTEANALTGIAEYEPDVFAVITGDYHFMTPNLGAGTWALWSVDMRGVKVENGGLVPAPKISKIKHVPESQLFNGISVLSRKDKTLLVGDSKAGVIYRVNAKTGDYQVVINCTYTSPLNTPHGVNGLHIRGDTLYFANSGQFQIFKVPIHEDGTAAGQFTAVAKAQRPMEVYDDFTLDCEGNIFTSTGGANSIVKVSPDGKRQVVVAGSLNSTDVAEPTAATFGRGQFDKDVLYVTTAGGSAIPVNGHIIIPGKLLAIKTHSRKCY</sequence>
<dbReference type="SUPFAM" id="SSF63829">
    <property type="entry name" value="Calcium-dependent phosphotriesterase"/>
    <property type="match status" value="1"/>
</dbReference>
<reference evidence="3 4" key="1">
    <citation type="submission" date="2018-01" db="EMBL/GenBank/DDBJ databases">
        <title>Harnessing the power of phylogenomics to disentangle the directionality and signatures of interkingdom host jumping in the parasitic fungal genus Tolypocladium.</title>
        <authorList>
            <person name="Quandt C.A."/>
            <person name="Patterson W."/>
            <person name="Spatafora J.W."/>
        </authorList>
    </citation>
    <scope>NUCLEOTIDE SEQUENCE [LARGE SCALE GENOMIC DNA]</scope>
    <source>
        <strain evidence="3 4">NRBC 100945</strain>
    </source>
</reference>
<dbReference type="InterPro" id="IPR013658">
    <property type="entry name" value="SGL"/>
</dbReference>
<dbReference type="InterPro" id="IPR011042">
    <property type="entry name" value="6-blade_b-propeller_TolB-like"/>
</dbReference>
<name>A0A2S4KU63_9HYPO</name>
<dbReference type="Proteomes" id="UP000237481">
    <property type="component" value="Unassembled WGS sequence"/>
</dbReference>
<gene>
    <name evidence="3" type="ORF">TPAR_06056</name>
</gene>